<protein>
    <recommendedName>
        <fullName evidence="1">DUF732 domain-containing protein</fullName>
    </recommendedName>
</protein>
<dbReference type="InterPro" id="IPR007969">
    <property type="entry name" value="DUF732"/>
</dbReference>
<name>A0A514DK69_9CAUD</name>
<dbReference type="GeneID" id="65121406"/>
<dbReference type="RefSeq" id="YP_010103516.1">
    <property type="nucleotide sequence ID" value="NC_055809.1"/>
</dbReference>
<accession>A0A514DK69</accession>
<gene>
    <name evidence="2" type="primary">166</name>
    <name evidence="2" type="ORF">SEA_EVY_166</name>
</gene>
<dbReference type="EMBL" id="MK977711">
    <property type="protein sequence ID" value="QDH94007.1"/>
    <property type="molecule type" value="Genomic_DNA"/>
</dbReference>
<keyword evidence="3" id="KW-1185">Reference proteome</keyword>
<dbReference type="Pfam" id="PF05305">
    <property type="entry name" value="DUF732"/>
    <property type="match status" value="1"/>
</dbReference>
<dbReference type="KEGG" id="vg:65121406"/>
<sequence length="119" mass="13022">MRGFDSLLAHMIRMRVAASLATLLILVGCGSSEDENKLTTKDKAYVKVVREEITGVQDMSDEKLVALAITACEVSSSGENFFETIRKISTYNLTESDASYLTGAAFAAYCPENLEKLDQ</sequence>
<feature type="domain" description="DUF732" evidence="1">
    <location>
        <begin position="41"/>
        <end position="112"/>
    </location>
</feature>
<dbReference type="Proteomes" id="UP000315413">
    <property type="component" value="Segment"/>
</dbReference>
<organism evidence="2 3">
    <name type="scientific">Streptomyces phage Evy</name>
    <dbReference type="NCBI Taxonomy" id="2588514"/>
    <lineage>
        <taxon>Viruses</taxon>
        <taxon>Duplodnaviria</taxon>
        <taxon>Heunggongvirae</taxon>
        <taxon>Uroviricota</taxon>
        <taxon>Caudoviricetes</taxon>
        <taxon>Stanwilliamsviridae</taxon>
        <taxon>Boydwoodruffvirinae</taxon>
        <taxon>Samistivirus</taxon>
        <taxon>Samistivirus evy</taxon>
    </lineage>
</organism>
<proteinExistence type="predicted"/>
<dbReference type="PROSITE" id="PS51257">
    <property type="entry name" value="PROKAR_LIPOPROTEIN"/>
    <property type="match status" value="1"/>
</dbReference>
<evidence type="ECO:0000259" key="1">
    <source>
        <dbReference type="Pfam" id="PF05305"/>
    </source>
</evidence>
<evidence type="ECO:0000313" key="3">
    <source>
        <dbReference type="Proteomes" id="UP000315413"/>
    </source>
</evidence>
<evidence type="ECO:0000313" key="2">
    <source>
        <dbReference type="EMBL" id="QDH94007.1"/>
    </source>
</evidence>
<reference evidence="2 3" key="1">
    <citation type="submission" date="2019-05" db="EMBL/GenBank/DDBJ databases">
        <authorList>
            <person name="Anderson M.E."/>
            <person name="Poser W.S.A."/>
            <person name="Smith D.I."/>
            <person name="Mcgriff A.K."/>
            <person name="Powell E.A."/>
            <person name="Stamm J."/>
            <person name="Caruso S.M."/>
            <person name="Garlena R.A."/>
            <person name="Russell D.A."/>
            <person name="Pope W.H."/>
            <person name="Jacobs-Sera D."/>
            <person name="Hatfull G.F."/>
        </authorList>
    </citation>
    <scope>NUCLEOTIDE SEQUENCE [LARGE SCALE GENOMIC DNA]</scope>
</reference>